<dbReference type="Pfam" id="PF03781">
    <property type="entry name" value="FGE-sulfatase"/>
    <property type="match status" value="1"/>
</dbReference>
<feature type="region of interest" description="Disordered" evidence="1">
    <location>
        <begin position="258"/>
        <end position="287"/>
    </location>
</feature>
<dbReference type="SUPFAM" id="SSF56436">
    <property type="entry name" value="C-type lectin-like"/>
    <property type="match status" value="1"/>
</dbReference>
<dbReference type="PROSITE" id="PS50011">
    <property type="entry name" value="PROTEIN_KINASE_DOM"/>
    <property type="match status" value="1"/>
</dbReference>
<dbReference type="InterPro" id="IPR016187">
    <property type="entry name" value="CTDL_fold"/>
</dbReference>
<reference evidence="4" key="1">
    <citation type="submission" date="2016-01" db="EMBL/GenBank/DDBJ databases">
        <authorList>
            <person name="Mcilroy J.S."/>
            <person name="Karst M S."/>
            <person name="Albertsen M."/>
        </authorList>
    </citation>
    <scope>NUCLEOTIDE SEQUENCE</scope>
    <source>
        <strain evidence="4">Cfx-K</strain>
    </source>
</reference>
<organism evidence="4 5">
    <name type="scientific">Candidatus Promineifilum breve</name>
    <dbReference type="NCBI Taxonomy" id="1806508"/>
    <lineage>
        <taxon>Bacteria</taxon>
        <taxon>Bacillati</taxon>
        <taxon>Chloroflexota</taxon>
        <taxon>Ardenticatenia</taxon>
        <taxon>Candidatus Promineifilales</taxon>
        <taxon>Candidatus Promineifilaceae</taxon>
        <taxon>Candidatus Promineifilum</taxon>
    </lineage>
</organism>
<dbReference type="OrthoDB" id="9801841at2"/>
<dbReference type="SMART" id="SM00220">
    <property type="entry name" value="S_TKc"/>
    <property type="match status" value="1"/>
</dbReference>
<dbReference type="PANTHER" id="PTHR23150">
    <property type="entry name" value="SULFATASE MODIFYING FACTOR 1, 2"/>
    <property type="match status" value="1"/>
</dbReference>
<evidence type="ECO:0000256" key="1">
    <source>
        <dbReference type="SAM" id="MobiDB-lite"/>
    </source>
</evidence>
<dbReference type="Proteomes" id="UP000215027">
    <property type="component" value="Chromosome I"/>
</dbReference>
<evidence type="ECO:0000313" key="4">
    <source>
        <dbReference type="EMBL" id="CUS04008.2"/>
    </source>
</evidence>
<evidence type="ECO:0000259" key="3">
    <source>
        <dbReference type="PROSITE" id="PS50011"/>
    </source>
</evidence>
<dbReference type="EC" id="2.7.11.22" evidence="4"/>
<dbReference type="InterPro" id="IPR042095">
    <property type="entry name" value="SUMF_sf"/>
</dbReference>
<dbReference type="InterPro" id="IPR000719">
    <property type="entry name" value="Prot_kinase_dom"/>
</dbReference>
<dbReference type="InterPro" id="IPR005532">
    <property type="entry name" value="SUMF_dom"/>
</dbReference>
<dbReference type="GO" id="GO:0004693">
    <property type="term" value="F:cyclin-dependent protein serine/threonine kinase activity"/>
    <property type="evidence" value="ECO:0007669"/>
    <property type="project" value="UniProtKB-EC"/>
</dbReference>
<name>A0A160T4J3_9CHLR</name>
<dbReference type="AlphaFoldDB" id="A0A160T4J3"/>
<dbReference type="InterPro" id="IPR051043">
    <property type="entry name" value="Sulfatase_Mod_Factor_Kinase"/>
</dbReference>
<keyword evidence="5" id="KW-1185">Reference proteome</keyword>
<dbReference type="CDD" id="cd14014">
    <property type="entry name" value="STKc_PknB_like"/>
    <property type="match status" value="1"/>
</dbReference>
<evidence type="ECO:0000256" key="2">
    <source>
        <dbReference type="SAM" id="Phobius"/>
    </source>
</evidence>
<dbReference type="SUPFAM" id="SSF56112">
    <property type="entry name" value="Protein kinase-like (PK-like)"/>
    <property type="match status" value="1"/>
</dbReference>
<sequence length="619" mass="67269">MPLLPGELLHHRYRIVVPLAIGAYGATYRAWDATDRRDVAIKEYLDASVEIQKRFRAEARRLAALSHPQLPQVLDHFALDNGQYLVSSYVDGVDLQTLLDRYGPLPTDLIAPWLQAATAPLAYLHGQNRLHLNIKPANLRLTPAGELFLVDSGLPGLGVRPHAPGYGAPEQQAQGAVGPTADVYSLGATLYSLLTGKLPPNALSRETGLSDLTPAREVNPNVEPYLSLVAGRAMSLRPDTRYDTAADFARALERPAGRPAPVVSPLRRAGSDPTPAANAAPPPRVVPRSRRRMEPRSIFGLAALVLVVLAVGALYLLNNLEEPEPVAGAAATGTLQSAVIAALTQLAPTPSPTPEPTIPPTPTPQPLITQTDSRMIYIPGGTFTLGNDASEENDEKPAQTVRIDAFYIDETEVTNAAYAQCVAAEACPRPDRAGATYYNSYYGDAAFDDYPVINVSWFDADAFCAWQGARLPSEAEWEYAASFDPIESVKYQFPWGDTFDGERLNFCDVNCPRDDRSLEWDDGFRDTAPVGTYPGGRSPMGVYDMLGNVMEWVGDWYDFDAYEDIADTNPRGPVDGEFKSLRGGSWLTPLDELGVAARDNFDPTVSQANLGFRCAMPPP</sequence>
<keyword evidence="4" id="KW-0808">Transferase</keyword>
<dbReference type="GO" id="GO:0120147">
    <property type="term" value="F:formylglycine-generating oxidase activity"/>
    <property type="evidence" value="ECO:0007669"/>
    <property type="project" value="TreeGrafter"/>
</dbReference>
<dbReference type="GO" id="GO:0005524">
    <property type="term" value="F:ATP binding"/>
    <property type="evidence" value="ECO:0007669"/>
    <property type="project" value="InterPro"/>
</dbReference>
<evidence type="ECO:0000313" key="5">
    <source>
        <dbReference type="Proteomes" id="UP000215027"/>
    </source>
</evidence>
<dbReference type="RefSeq" id="WP_095043413.1">
    <property type="nucleotide sequence ID" value="NZ_LN890655.1"/>
</dbReference>
<dbReference type="Gene3D" id="3.90.1580.10">
    <property type="entry name" value="paralog of FGE (formylglycine-generating enzyme)"/>
    <property type="match status" value="1"/>
</dbReference>
<gene>
    <name evidence="4" type="ORF">CFX0092_A2130</name>
</gene>
<dbReference type="Gene3D" id="1.10.510.10">
    <property type="entry name" value="Transferase(Phosphotransferase) domain 1"/>
    <property type="match status" value="1"/>
</dbReference>
<dbReference type="KEGG" id="pbf:CFX0092_A2130"/>
<feature type="domain" description="Protein kinase" evidence="3">
    <location>
        <begin position="13"/>
        <end position="263"/>
    </location>
</feature>
<keyword evidence="2" id="KW-0472">Membrane</keyword>
<dbReference type="Pfam" id="PF00069">
    <property type="entry name" value="Pkinase"/>
    <property type="match status" value="1"/>
</dbReference>
<protein>
    <submittedName>
        <fullName evidence="4">Cyclin-dependent kinase</fullName>
        <ecNumber evidence="4">2.7.11.22</ecNumber>
    </submittedName>
</protein>
<proteinExistence type="predicted"/>
<dbReference type="InterPro" id="IPR011009">
    <property type="entry name" value="Kinase-like_dom_sf"/>
</dbReference>
<accession>A0A160T4J3</accession>
<dbReference type="EMBL" id="LN890655">
    <property type="protein sequence ID" value="CUS04008.2"/>
    <property type="molecule type" value="Genomic_DNA"/>
</dbReference>
<keyword evidence="2" id="KW-1133">Transmembrane helix</keyword>
<keyword evidence="4" id="KW-0418">Kinase</keyword>
<feature type="transmembrane region" description="Helical" evidence="2">
    <location>
        <begin position="298"/>
        <end position="317"/>
    </location>
</feature>
<dbReference type="PANTHER" id="PTHR23150:SF19">
    <property type="entry name" value="FORMYLGLYCINE-GENERATING ENZYME"/>
    <property type="match status" value="1"/>
</dbReference>
<dbReference type="Gene3D" id="3.30.200.20">
    <property type="entry name" value="Phosphorylase Kinase, domain 1"/>
    <property type="match status" value="1"/>
</dbReference>
<keyword evidence="2" id="KW-0812">Transmembrane</keyword>